<reference evidence="2" key="1">
    <citation type="submission" date="2018-11" db="EMBL/GenBank/DDBJ databases">
        <title>Venom-gland transcriptomics and venom proteomics of the Florida green centipede (Hemiscolopendra marginata) reveal sex-based variation in a centipede venom.</title>
        <authorList>
            <person name="Nystrom G.S."/>
            <person name="Ward M.J."/>
            <person name="Ellsworth S.A."/>
            <person name="Rokyta D.R."/>
        </authorList>
    </citation>
    <scope>NUCLEOTIDE SEQUENCE</scope>
    <source>
        <tissue evidence="2">Venom gland</tissue>
    </source>
</reference>
<sequence length="192" mass="21353">MIQIFSLSAILFYLANSAQAVSDGKEDCATEEISRELLNTPCELNSGYVDVELDKEMTFTCGEWKPLQEVSSEKKPTVAFKQADKAKTYTLLMLDPNAPNHGDKYWLHWLVTNIKGEDLLLGKLDGAHTVTDYFPPKPPAGSGDHHYQFFIFTESSPVSTSSPSRSRFDAVDFVRKNELCGPVAATQFITGH</sequence>
<dbReference type="Gene3D" id="3.90.280.10">
    <property type="entry name" value="PEBP-like"/>
    <property type="match status" value="1"/>
</dbReference>
<evidence type="ECO:0000256" key="1">
    <source>
        <dbReference type="SAM" id="SignalP"/>
    </source>
</evidence>
<organism evidence="2">
    <name type="scientific">Hemiscolopendra marginata</name>
    <dbReference type="NCBI Taxonomy" id="943146"/>
    <lineage>
        <taxon>Eukaryota</taxon>
        <taxon>Metazoa</taxon>
        <taxon>Ecdysozoa</taxon>
        <taxon>Arthropoda</taxon>
        <taxon>Myriapoda</taxon>
        <taxon>Chilopoda</taxon>
        <taxon>Pleurostigmophora</taxon>
        <taxon>Scolopendromorpha</taxon>
        <taxon>Scolopendridae</taxon>
        <taxon>Hemiscolopendra</taxon>
    </lineage>
</organism>
<feature type="signal peptide" evidence="1">
    <location>
        <begin position="1"/>
        <end position="20"/>
    </location>
</feature>
<evidence type="ECO:0000313" key="2">
    <source>
        <dbReference type="EMBL" id="MUP40724.1"/>
    </source>
</evidence>
<dbReference type="InterPro" id="IPR008914">
    <property type="entry name" value="PEBP"/>
</dbReference>
<dbReference type="PANTHER" id="PTHR11362">
    <property type="entry name" value="PHOSPHATIDYLETHANOLAMINE-BINDING PROTEIN"/>
    <property type="match status" value="1"/>
</dbReference>
<dbReference type="PANTHER" id="PTHR11362:SF82">
    <property type="entry name" value="PHOSPHATIDYLETHANOLAMINE-BINDING PROTEIN 4"/>
    <property type="match status" value="1"/>
</dbReference>
<dbReference type="SUPFAM" id="SSF49777">
    <property type="entry name" value="PEBP-like"/>
    <property type="match status" value="1"/>
</dbReference>
<name>A0A646QGC5_9MYRI</name>
<dbReference type="Pfam" id="PF01161">
    <property type="entry name" value="PBP"/>
    <property type="match status" value="1"/>
</dbReference>
<keyword evidence="1" id="KW-0732">Signal</keyword>
<dbReference type="InterPro" id="IPR035810">
    <property type="entry name" value="PEBP_euk"/>
</dbReference>
<dbReference type="AlphaFoldDB" id="A0A646QGC5"/>
<dbReference type="InterPro" id="IPR036610">
    <property type="entry name" value="PEBP-like_sf"/>
</dbReference>
<dbReference type="EMBL" id="GHBY01000547">
    <property type="protein sequence ID" value="MUP40724.1"/>
    <property type="molecule type" value="Transcribed_RNA"/>
</dbReference>
<feature type="chain" id="PRO_5024981936" evidence="1">
    <location>
        <begin position="21"/>
        <end position="192"/>
    </location>
</feature>
<accession>A0A646QGC5</accession>
<proteinExistence type="predicted"/>
<protein>
    <submittedName>
        <fullName evidence="2">VP-1</fullName>
    </submittedName>
</protein>
<dbReference type="CDD" id="cd00866">
    <property type="entry name" value="PEBP_euk"/>
    <property type="match status" value="1"/>
</dbReference>